<dbReference type="GO" id="GO:0005737">
    <property type="term" value="C:cytoplasm"/>
    <property type="evidence" value="ECO:0007669"/>
    <property type="project" value="UniProtKB-SubCell"/>
</dbReference>
<evidence type="ECO:0000256" key="1">
    <source>
        <dbReference type="ARBA" id="ARBA00022490"/>
    </source>
</evidence>
<keyword evidence="5 6" id="KW-0539">Nucleus</keyword>
<dbReference type="EMBL" id="KZ859000">
    <property type="protein sequence ID" value="RDW25486.1"/>
    <property type="molecule type" value="Genomic_DNA"/>
</dbReference>
<comment type="similarity">
    <text evidence="6">Belongs to the class I-like SAM-binding methyltransferase superfamily. RMT2 methyltransferase family.</text>
</comment>
<dbReference type="GO" id="GO:0032259">
    <property type="term" value="P:methylation"/>
    <property type="evidence" value="ECO:0007669"/>
    <property type="project" value="UniProtKB-KW"/>
</dbReference>
<feature type="compositionally biased region" description="Acidic residues" evidence="7">
    <location>
        <begin position="169"/>
        <end position="194"/>
    </location>
</feature>
<dbReference type="InterPro" id="IPR051038">
    <property type="entry name" value="RMT2/GAMT_Mtase"/>
</dbReference>
<dbReference type="GeneID" id="2909738"/>
<dbReference type="PANTHER" id="PTHR32379">
    <property type="entry name" value="GUANIDINOACETATE N-METHYLTRANSFERASE"/>
    <property type="match status" value="1"/>
</dbReference>
<evidence type="ECO:0000313" key="12">
    <source>
        <dbReference type="Proteomes" id="UP000256601"/>
    </source>
</evidence>
<dbReference type="OMA" id="YWVVDNY"/>
<name>A0A1H6PWN5_YARLL</name>
<dbReference type="GO" id="GO:0005634">
    <property type="term" value="C:nucleus"/>
    <property type="evidence" value="ECO:0007669"/>
    <property type="project" value="UniProtKB-SubCell"/>
</dbReference>
<keyword evidence="1 6" id="KW-0963">Cytoplasm</keyword>
<keyword evidence="4" id="KW-0949">S-adenosyl-L-methionine</keyword>
<keyword evidence="3 6" id="KW-0808">Transferase</keyword>
<evidence type="ECO:0000313" key="10">
    <source>
        <dbReference type="EMBL" id="RDW25486.1"/>
    </source>
</evidence>
<dbReference type="VEuPathDB" id="FungiDB:YALI1_C20452g"/>
<dbReference type="InterPro" id="IPR026480">
    <property type="entry name" value="RMT2_dom"/>
</dbReference>
<dbReference type="VEuPathDB" id="FungiDB:YALI0_C14718g"/>
<feature type="domain" description="RMT2" evidence="8">
    <location>
        <begin position="247"/>
        <end position="475"/>
    </location>
</feature>
<sequence length="475" mass="53328">MSFTEEETKLGKSLFEACSFTERPIAKDSHLETVRQVMRKNIPATITTSDLGLFTDEEEATKKKEIIQGDITIDGTTPLHVICSSFPSDATAEELEVALEMMRELFQWGAGWMLLDEQGQTPGCVAWDRSKAEARDSVLASVYNEIVSAGTRSEVFLRRINKSENVEFLSDDDDEEMDVDDDEEDESRDGEETGDIQQAIADAIKQAKEAGLEVVVDGETVEEVPELVGDKEDEKNNESAAQNEVDLAGSQMDYLKDKLTYTDDNKTLITTQNDGVMMDWEDEIMQKSADLLVSRADKESDGPVVLNVGFGLGIIDTYLQSKKPSKHYICEAHPDVLEKMEKDGWMDKPGVTVLVGRWQDTLPGLLSQGVYFDGMYYDTFSENYSDLVDFFDHVVGLLAPTGVFSFFNGLGADRQVCYDVYKNVVEVDLQEYGLNVEYQVIKVNKDVTGADGHVWDGIKRRYWVVEDFYLPVCTF</sequence>
<evidence type="ECO:0000313" key="11">
    <source>
        <dbReference type="Proteomes" id="UP000182444"/>
    </source>
</evidence>
<organism evidence="9 11">
    <name type="scientific">Yarrowia lipolytica</name>
    <name type="common">Candida lipolytica</name>
    <dbReference type="NCBI Taxonomy" id="4952"/>
    <lineage>
        <taxon>Eukaryota</taxon>
        <taxon>Fungi</taxon>
        <taxon>Dikarya</taxon>
        <taxon>Ascomycota</taxon>
        <taxon>Saccharomycotina</taxon>
        <taxon>Dipodascomycetes</taxon>
        <taxon>Dipodascales</taxon>
        <taxon>Dipodascales incertae sedis</taxon>
        <taxon>Yarrowia</taxon>
    </lineage>
</organism>
<dbReference type="GO" id="GO:0019702">
    <property type="term" value="F:protein arginine N5-methyltransferase activity"/>
    <property type="evidence" value="ECO:0007669"/>
    <property type="project" value="TreeGrafter"/>
</dbReference>
<evidence type="ECO:0000256" key="6">
    <source>
        <dbReference type="PIRNR" id="PIRNR038148"/>
    </source>
</evidence>
<evidence type="ECO:0000256" key="2">
    <source>
        <dbReference type="ARBA" id="ARBA00022603"/>
    </source>
</evidence>
<proteinExistence type="inferred from homology"/>
<dbReference type="KEGG" id="yli:2909738"/>
<dbReference type="EC" id="2.1.1.-" evidence="6"/>
<dbReference type="AlphaFoldDB" id="A0A1H6PWN5"/>
<dbReference type="CDD" id="cd02440">
    <property type="entry name" value="AdoMet_MTases"/>
    <property type="match status" value="1"/>
</dbReference>
<accession>A0A1H6PWN5</accession>
<dbReference type="FunFam" id="3.40.50.150:FF:000310">
    <property type="entry name" value="Arginine N-methyltransferase 2"/>
    <property type="match status" value="1"/>
</dbReference>
<dbReference type="PIRSF" id="PIRSF038148">
    <property type="entry name" value="Arginine_N-mtfrase-2"/>
    <property type="match status" value="1"/>
</dbReference>
<dbReference type="SMR" id="A0A1H6PWN5"/>
<dbReference type="Proteomes" id="UP000256601">
    <property type="component" value="Unassembled WGS sequence"/>
</dbReference>
<dbReference type="InterPro" id="IPR029063">
    <property type="entry name" value="SAM-dependent_MTases_sf"/>
</dbReference>
<dbReference type="SUPFAM" id="SSF53335">
    <property type="entry name" value="S-adenosyl-L-methionine-dependent methyltransferases"/>
    <property type="match status" value="1"/>
</dbReference>
<evidence type="ECO:0000313" key="9">
    <source>
        <dbReference type="EMBL" id="AOW02883.1"/>
    </source>
</evidence>
<evidence type="ECO:0000256" key="7">
    <source>
        <dbReference type="SAM" id="MobiDB-lite"/>
    </source>
</evidence>
<comment type="subcellular location">
    <subcellularLocation>
        <location evidence="6">Cytoplasm</location>
    </subcellularLocation>
    <subcellularLocation>
        <location evidence="6">Nucleus</location>
    </subcellularLocation>
</comment>
<protein>
    <recommendedName>
        <fullName evidence="6">Arginine N-methyltransferase 2</fullName>
        <ecNumber evidence="6">2.1.1.-</ecNumber>
    </recommendedName>
</protein>
<comment type="subunit">
    <text evidence="6">Monomer.</text>
</comment>
<comment type="function">
    <text evidence="6">S-adenosyl-L-methionine-dependent protein-arginine N-methyltransferase that methylates the delta-nitrogen atom of arginine residues to form N5-methylarginine (type IV) in target proteins. Monomethylates ribosomal protein L12.</text>
</comment>
<dbReference type="Gene3D" id="3.40.50.150">
    <property type="entry name" value="Vaccinia Virus protein VP39"/>
    <property type="match status" value="1"/>
</dbReference>
<evidence type="ECO:0000256" key="5">
    <source>
        <dbReference type="ARBA" id="ARBA00023242"/>
    </source>
</evidence>
<dbReference type="EMBL" id="CP017555">
    <property type="protein sequence ID" value="AOW02883.1"/>
    <property type="molecule type" value="Genomic_DNA"/>
</dbReference>
<dbReference type="InterPro" id="IPR017408">
    <property type="entry name" value="Arginine_N-MeTrfase_2"/>
</dbReference>
<keyword evidence="2 6" id="KW-0489">Methyltransferase</keyword>
<reference evidence="10 12" key="2">
    <citation type="submission" date="2018-07" db="EMBL/GenBank/DDBJ databases">
        <title>Draft Genome Assemblies for Five Robust Yarrowia lipolytica Strains Exhibiting High Lipid Production and Pentose Sugar Utilization and Sugar Alcohol Secretion from Undetoxified Lignocellulosic Biomass Hydrolysates.</title>
        <authorList>
            <consortium name="DOE Joint Genome Institute"/>
            <person name="Walker C."/>
            <person name="Ryu S."/>
            <person name="Na H."/>
            <person name="Zane M."/>
            <person name="LaButti K."/>
            <person name="Lipzen A."/>
            <person name="Haridas S."/>
            <person name="Barry K."/>
            <person name="Grigoriev I.V."/>
            <person name="Quarterman J."/>
            <person name="Slininger P."/>
            <person name="Dien B."/>
            <person name="Trinh C.T."/>
        </authorList>
    </citation>
    <scope>NUCLEOTIDE SEQUENCE [LARGE SCALE GENOMIC DNA]</scope>
    <source>
        <strain evidence="10 12">YB392</strain>
    </source>
</reference>
<evidence type="ECO:0000259" key="8">
    <source>
        <dbReference type="PROSITE" id="PS51559"/>
    </source>
</evidence>
<evidence type="ECO:0000256" key="3">
    <source>
        <dbReference type="ARBA" id="ARBA00022679"/>
    </source>
</evidence>
<dbReference type="OrthoDB" id="19014at2759"/>
<dbReference type="RefSeq" id="XP_501840.1">
    <property type="nucleotide sequence ID" value="XM_501840.1"/>
</dbReference>
<dbReference type="PROSITE" id="PS51559">
    <property type="entry name" value="SAM_RMT2"/>
    <property type="match status" value="1"/>
</dbReference>
<dbReference type="Proteomes" id="UP000182444">
    <property type="component" value="Chromosome 1C"/>
</dbReference>
<gene>
    <name evidence="10" type="ORF">B0I71DRAFT_175171</name>
    <name evidence="9" type="ORF">YALI1_C20452g</name>
</gene>
<evidence type="ECO:0000256" key="4">
    <source>
        <dbReference type="ARBA" id="ARBA00022691"/>
    </source>
</evidence>
<feature type="region of interest" description="Disordered" evidence="7">
    <location>
        <begin position="167"/>
        <end position="194"/>
    </location>
</feature>
<dbReference type="PANTHER" id="PTHR32379:SF1">
    <property type="entry name" value="GUANIDINOACETATE N-METHYLTRANSFERASE"/>
    <property type="match status" value="1"/>
</dbReference>
<dbReference type="eggNOG" id="KOG1709">
    <property type="taxonomic scope" value="Eukaryota"/>
</dbReference>
<reference evidence="9 11" key="1">
    <citation type="journal article" date="2016" name="PLoS ONE">
        <title>Sequence Assembly of Yarrowia lipolytica Strain W29/CLIB89 Shows Transposable Element Diversity.</title>
        <authorList>
            <person name="Magnan C."/>
            <person name="Yu J."/>
            <person name="Chang I."/>
            <person name="Jahn E."/>
            <person name="Kanomata Y."/>
            <person name="Wu J."/>
            <person name="Zeller M."/>
            <person name="Oakes M."/>
            <person name="Baldi P."/>
            <person name="Sandmeyer S."/>
        </authorList>
    </citation>
    <scope>NUCLEOTIDE SEQUENCE [LARGE SCALE GENOMIC DNA]</scope>
    <source>
        <strain evidence="9">CLIB89</strain>
        <strain evidence="11">CLIB89(W29)</strain>
    </source>
</reference>